<dbReference type="GO" id="GO:0005730">
    <property type="term" value="C:nucleolus"/>
    <property type="evidence" value="ECO:0007669"/>
    <property type="project" value="UniProtKB-SubCell"/>
</dbReference>
<evidence type="ECO:0000256" key="4">
    <source>
        <dbReference type="ARBA" id="ARBA00023054"/>
    </source>
</evidence>
<proteinExistence type="evidence at transcript level"/>
<comment type="similarity">
    <text evidence="2">Belongs to the RRP17 family.</text>
</comment>
<sequence length="176" mass="20136">MGKPQKPKNRKTKTSLEFNEEDRISYLTGFRKRKNERRKLAHDQMEQEFKTQLAQAREKAKNSMRTSSSSYILPEVESLLPDSVIHTDTHTVSITPMDSLLHKDIDNELEAPASVLKPSEKKALNKLTLKAVSKSRVFKTKKQSTSKNGKKTAKFDKKTTSSKRKKHFHPNKSVPS</sequence>
<dbReference type="PANTHER" id="PTHR14577:SF0">
    <property type="entry name" value="NUCLEOLAR PROTEIN 12"/>
    <property type="match status" value="1"/>
</dbReference>
<evidence type="ECO:0000256" key="1">
    <source>
        <dbReference type="ARBA" id="ARBA00004604"/>
    </source>
</evidence>
<feature type="compositionally biased region" description="Basic residues" evidence="6">
    <location>
        <begin position="136"/>
        <end position="152"/>
    </location>
</feature>
<accession>C1BZZ9</accession>
<keyword evidence="4" id="KW-0175">Coiled coil</keyword>
<evidence type="ECO:0000256" key="5">
    <source>
        <dbReference type="ARBA" id="ARBA00023242"/>
    </source>
</evidence>
<evidence type="ECO:0000256" key="3">
    <source>
        <dbReference type="ARBA" id="ARBA00015520"/>
    </source>
</evidence>
<dbReference type="PANTHER" id="PTHR14577">
    <property type="entry name" value="NUCLEOLAR PROTEIN 12"/>
    <property type="match status" value="1"/>
</dbReference>
<gene>
    <name evidence="7" type="primary">NOL12</name>
</gene>
<dbReference type="Pfam" id="PF09805">
    <property type="entry name" value="Nop25"/>
    <property type="match status" value="1"/>
</dbReference>
<dbReference type="GO" id="GO:0019843">
    <property type="term" value="F:rRNA binding"/>
    <property type="evidence" value="ECO:0007669"/>
    <property type="project" value="TreeGrafter"/>
</dbReference>
<evidence type="ECO:0000256" key="6">
    <source>
        <dbReference type="SAM" id="MobiDB-lite"/>
    </source>
</evidence>
<dbReference type="EMBL" id="BT080178">
    <property type="protein sequence ID" value="ACO14602.1"/>
    <property type="molecule type" value="mRNA"/>
</dbReference>
<dbReference type="InterPro" id="IPR019186">
    <property type="entry name" value="Nucleolar_protein_12"/>
</dbReference>
<reference evidence="7" key="1">
    <citation type="submission" date="2009-03" db="EMBL/GenBank/DDBJ databases">
        <title>Caligus clemensi ESTs and full-length cDNAs.</title>
        <authorList>
            <person name="Yasuike M."/>
            <person name="von Schalburg K."/>
            <person name="Cooper G."/>
            <person name="Leong J."/>
            <person name="Jones S.R.M."/>
            <person name="Koop B.F."/>
        </authorList>
    </citation>
    <scope>NUCLEOTIDE SEQUENCE</scope>
    <source>
        <tissue evidence="7">Whole</tissue>
    </source>
</reference>
<organism evidence="7">
    <name type="scientific">Caligus clemensi</name>
    <name type="common">Sea louse</name>
    <dbReference type="NCBI Taxonomy" id="344056"/>
    <lineage>
        <taxon>Eukaryota</taxon>
        <taxon>Metazoa</taxon>
        <taxon>Ecdysozoa</taxon>
        <taxon>Arthropoda</taxon>
        <taxon>Crustacea</taxon>
        <taxon>Multicrustacea</taxon>
        <taxon>Hexanauplia</taxon>
        <taxon>Copepoda</taxon>
        <taxon>Siphonostomatoida</taxon>
        <taxon>Caligidae</taxon>
        <taxon>Caligus</taxon>
    </lineage>
</organism>
<feature type="compositionally biased region" description="Basic residues" evidence="6">
    <location>
        <begin position="160"/>
        <end position="170"/>
    </location>
</feature>
<keyword evidence="5" id="KW-0539">Nucleus</keyword>
<name>C1BZZ9_CALCM</name>
<evidence type="ECO:0000256" key="2">
    <source>
        <dbReference type="ARBA" id="ARBA00007175"/>
    </source>
</evidence>
<dbReference type="AlphaFoldDB" id="C1BZZ9"/>
<comment type="subcellular location">
    <subcellularLocation>
        <location evidence="1">Nucleus</location>
        <location evidence="1">Nucleolus</location>
    </subcellularLocation>
</comment>
<evidence type="ECO:0000313" key="7">
    <source>
        <dbReference type="EMBL" id="ACO14602.1"/>
    </source>
</evidence>
<feature type="region of interest" description="Disordered" evidence="6">
    <location>
        <begin position="135"/>
        <end position="176"/>
    </location>
</feature>
<protein>
    <recommendedName>
        <fullName evidence="3">Nucleolar protein 12</fullName>
    </recommendedName>
</protein>